<dbReference type="FunFam" id="3.30.420.10:FF:000032">
    <property type="entry name" value="Retrovirus-related Pol polyprotein from transposon 297-like Protein"/>
    <property type="match status" value="1"/>
</dbReference>
<dbReference type="Gene3D" id="3.30.420.10">
    <property type="entry name" value="Ribonuclease H-like superfamily/Ribonuclease H"/>
    <property type="match status" value="1"/>
</dbReference>
<proteinExistence type="predicted"/>
<dbReference type="EMBL" id="CAVLGL010000159">
    <property type="protein sequence ID" value="CAK1604064.1"/>
    <property type="molecule type" value="Genomic_DNA"/>
</dbReference>
<dbReference type="InterPro" id="IPR036397">
    <property type="entry name" value="RNaseH_sf"/>
</dbReference>
<name>A0AAV1MA98_9NEOP</name>
<evidence type="ECO:0000259" key="1">
    <source>
        <dbReference type="PROSITE" id="PS50994"/>
    </source>
</evidence>
<dbReference type="InterPro" id="IPR050951">
    <property type="entry name" value="Retrovirus_Pol_polyprotein"/>
</dbReference>
<reference evidence="2 3" key="1">
    <citation type="submission" date="2023-11" db="EMBL/GenBank/DDBJ databases">
        <authorList>
            <person name="Hedman E."/>
            <person name="Englund M."/>
            <person name="Stromberg M."/>
            <person name="Nyberg Akerstrom W."/>
            <person name="Nylinder S."/>
            <person name="Jareborg N."/>
            <person name="Kallberg Y."/>
            <person name="Kronander E."/>
        </authorList>
    </citation>
    <scope>NUCLEOTIDE SEQUENCE [LARGE SCALE GENOMIC DNA]</scope>
</reference>
<dbReference type="PANTHER" id="PTHR37984">
    <property type="entry name" value="PROTEIN CBG26694"/>
    <property type="match status" value="1"/>
</dbReference>
<keyword evidence="3" id="KW-1185">Reference proteome</keyword>
<dbReference type="AlphaFoldDB" id="A0AAV1MA98"/>
<dbReference type="PANTHER" id="PTHR37984:SF15">
    <property type="entry name" value="INTEGRASE CATALYTIC DOMAIN-CONTAINING PROTEIN"/>
    <property type="match status" value="1"/>
</dbReference>
<evidence type="ECO:0000313" key="3">
    <source>
        <dbReference type="Proteomes" id="UP001314205"/>
    </source>
</evidence>
<evidence type="ECO:0000313" key="2">
    <source>
        <dbReference type="EMBL" id="CAK1604064.1"/>
    </source>
</evidence>
<dbReference type="SUPFAM" id="SSF53098">
    <property type="entry name" value="Ribonuclease H-like"/>
    <property type="match status" value="1"/>
</dbReference>
<dbReference type="GO" id="GO:0015074">
    <property type="term" value="P:DNA integration"/>
    <property type="evidence" value="ECO:0007669"/>
    <property type="project" value="InterPro"/>
</dbReference>
<organism evidence="2 3">
    <name type="scientific">Parnassius mnemosyne</name>
    <name type="common">clouded apollo</name>
    <dbReference type="NCBI Taxonomy" id="213953"/>
    <lineage>
        <taxon>Eukaryota</taxon>
        <taxon>Metazoa</taxon>
        <taxon>Ecdysozoa</taxon>
        <taxon>Arthropoda</taxon>
        <taxon>Hexapoda</taxon>
        <taxon>Insecta</taxon>
        <taxon>Pterygota</taxon>
        <taxon>Neoptera</taxon>
        <taxon>Endopterygota</taxon>
        <taxon>Lepidoptera</taxon>
        <taxon>Glossata</taxon>
        <taxon>Ditrysia</taxon>
        <taxon>Papilionoidea</taxon>
        <taxon>Papilionidae</taxon>
        <taxon>Parnassiinae</taxon>
        <taxon>Parnassini</taxon>
        <taxon>Parnassius</taxon>
        <taxon>Driopa</taxon>
    </lineage>
</organism>
<comment type="caution">
    <text evidence="2">The sequence shown here is derived from an EMBL/GenBank/DDBJ whole genome shotgun (WGS) entry which is preliminary data.</text>
</comment>
<dbReference type="InterPro" id="IPR001584">
    <property type="entry name" value="Integrase_cat-core"/>
</dbReference>
<gene>
    <name evidence="2" type="ORF">PARMNEM_LOCUS22344</name>
</gene>
<dbReference type="Pfam" id="PF00665">
    <property type="entry name" value="rve"/>
    <property type="match status" value="1"/>
</dbReference>
<protein>
    <recommendedName>
        <fullName evidence="1">Integrase catalytic domain-containing protein</fullName>
    </recommendedName>
</protein>
<dbReference type="PROSITE" id="PS50994">
    <property type="entry name" value="INTEGRASE"/>
    <property type="match status" value="1"/>
</dbReference>
<sequence length="224" mass="26571">MVVQEVIWEFRERFYWVHCRDDVEDWCHKCTNCEAIKGPQTRSRGSLRLYNVGAPWERIALDVAGPFLEIESRNRYFMVVMDYFTKWLEVFAIPNQEASTVTDKLVHEANCRFGVPLEIHSDQGRNFESQIFQETCRVMGTHKTRTTSHHPQSDEMVQRFNQTLERYLAKVLENRQSDWNKHIQPFLLSSKHCTQKYISDTDTSCCKLWKRFTAACRPDHRNTT</sequence>
<feature type="domain" description="Integrase catalytic" evidence="1">
    <location>
        <begin position="51"/>
        <end position="189"/>
    </location>
</feature>
<dbReference type="InterPro" id="IPR012337">
    <property type="entry name" value="RNaseH-like_sf"/>
</dbReference>
<accession>A0AAV1MA98</accession>
<dbReference type="Proteomes" id="UP001314205">
    <property type="component" value="Unassembled WGS sequence"/>
</dbReference>
<dbReference type="GO" id="GO:0003676">
    <property type="term" value="F:nucleic acid binding"/>
    <property type="evidence" value="ECO:0007669"/>
    <property type="project" value="InterPro"/>
</dbReference>